<dbReference type="Pfam" id="PF07228">
    <property type="entry name" value="SpoIIE"/>
    <property type="match status" value="1"/>
</dbReference>
<feature type="domain" description="PPM-type phosphatase" evidence="2">
    <location>
        <begin position="2"/>
        <end position="130"/>
    </location>
</feature>
<dbReference type="PANTHER" id="PTHR43156">
    <property type="entry name" value="STAGE II SPORULATION PROTEIN E-RELATED"/>
    <property type="match status" value="1"/>
</dbReference>
<accession>A0ABN0QPK2</accession>
<dbReference type="Gene3D" id="3.60.40.10">
    <property type="entry name" value="PPM-type phosphatase domain"/>
    <property type="match status" value="1"/>
</dbReference>
<gene>
    <name evidence="3" type="ORF">I551_6843</name>
</gene>
<organism evidence="3 4">
    <name type="scientific">Mycobacterium ulcerans str. Harvey</name>
    <dbReference type="NCBI Taxonomy" id="1299332"/>
    <lineage>
        <taxon>Bacteria</taxon>
        <taxon>Bacillati</taxon>
        <taxon>Actinomycetota</taxon>
        <taxon>Actinomycetes</taxon>
        <taxon>Mycobacteriales</taxon>
        <taxon>Mycobacteriaceae</taxon>
        <taxon>Mycobacterium</taxon>
        <taxon>Mycobacterium ulcerans group</taxon>
    </lineage>
</organism>
<keyword evidence="4" id="KW-1185">Reference proteome</keyword>
<name>A0ABN0QPK2_MYCUL</name>
<dbReference type="EMBL" id="JAOL01000170">
    <property type="protein sequence ID" value="EUA86613.1"/>
    <property type="molecule type" value="Genomic_DNA"/>
</dbReference>
<comment type="caution">
    <text evidence="3">The sequence shown here is derived from an EMBL/GenBank/DDBJ whole genome shotgun (WGS) entry which is preliminary data.</text>
</comment>
<dbReference type="InterPro" id="IPR036457">
    <property type="entry name" value="PPM-type-like_dom_sf"/>
</dbReference>
<protein>
    <submittedName>
        <fullName evidence="3">Stage II sporulation E family protein</fullName>
    </submittedName>
</protein>
<proteinExistence type="predicted"/>
<sequence length="151" mass="15918">MLEQLDAAASLIPDAYCTTVFLSILDTESGILDYSNAGHMPAVLAEPKSGPVLLTDARSVPLAVRRVEPRPEATQVLPPGSTLLLFTDGLVERRYESIDEGLGRVADVVADSVMLPIDAVADAVLSQLAPPGLRRRCRDGGLSVPARAAAD</sequence>
<dbReference type="Proteomes" id="UP000020681">
    <property type="component" value="Unassembled WGS sequence"/>
</dbReference>
<dbReference type="InterPro" id="IPR052016">
    <property type="entry name" value="Bact_Sigma-Reg"/>
</dbReference>
<evidence type="ECO:0000259" key="2">
    <source>
        <dbReference type="Pfam" id="PF07228"/>
    </source>
</evidence>
<dbReference type="InterPro" id="IPR001932">
    <property type="entry name" value="PPM-type_phosphatase-like_dom"/>
</dbReference>
<reference evidence="3 4" key="1">
    <citation type="submission" date="2014-01" db="EMBL/GenBank/DDBJ databases">
        <authorList>
            <person name="Dobos K."/>
            <person name="Lenaerts A."/>
            <person name="Ordway D."/>
            <person name="DeGroote M.A."/>
            <person name="Parker T."/>
            <person name="Sizemore C."/>
            <person name="Tallon L.J."/>
            <person name="Sadzewicz L.K."/>
            <person name="Sengamalay N."/>
            <person name="Fraser C.M."/>
            <person name="Hine E."/>
            <person name="Shefchek K.A."/>
            <person name="Das S.P."/>
            <person name="Tettelin H."/>
        </authorList>
    </citation>
    <scope>NUCLEOTIDE SEQUENCE [LARGE SCALE GENOMIC DNA]</scope>
    <source>
        <strain evidence="3 4">Harvey</strain>
    </source>
</reference>
<evidence type="ECO:0000313" key="4">
    <source>
        <dbReference type="Proteomes" id="UP000020681"/>
    </source>
</evidence>
<keyword evidence="1" id="KW-0378">Hydrolase</keyword>
<evidence type="ECO:0000313" key="3">
    <source>
        <dbReference type="EMBL" id="EUA86613.1"/>
    </source>
</evidence>
<dbReference type="PANTHER" id="PTHR43156:SF2">
    <property type="entry name" value="STAGE II SPORULATION PROTEIN E"/>
    <property type="match status" value="1"/>
</dbReference>
<evidence type="ECO:0000256" key="1">
    <source>
        <dbReference type="ARBA" id="ARBA00022801"/>
    </source>
</evidence>